<feature type="signal peptide" evidence="4">
    <location>
        <begin position="1"/>
        <end position="23"/>
    </location>
</feature>
<dbReference type="Gene3D" id="3.40.50.1110">
    <property type="entry name" value="SGNH hydrolase"/>
    <property type="match status" value="1"/>
</dbReference>
<feature type="chain" id="PRO_5025535151" evidence="4">
    <location>
        <begin position="24"/>
        <end position="357"/>
    </location>
</feature>
<comment type="caution">
    <text evidence="5">The sequence shown here is derived from an EMBL/GenBank/DDBJ whole genome shotgun (WGS) entry which is preliminary data.</text>
</comment>
<organism evidence="5 6">
    <name type="scientific">Hevea brasiliensis</name>
    <name type="common">Para rubber tree</name>
    <name type="synonym">Siphonia brasiliensis</name>
    <dbReference type="NCBI Taxonomy" id="3981"/>
    <lineage>
        <taxon>Eukaryota</taxon>
        <taxon>Viridiplantae</taxon>
        <taxon>Streptophyta</taxon>
        <taxon>Embryophyta</taxon>
        <taxon>Tracheophyta</taxon>
        <taxon>Spermatophyta</taxon>
        <taxon>Magnoliopsida</taxon>
        <taxon>eudicotyledons</taxon>
        <taxon>Gunneridae</taxon>
        <taxon>Pentapetalae</taxon>
        <taxon>rosids</taxon>
        <taxon>fabids</taxon>
        <taxon>Malpighiales</taxon>
        <taxon>Euphorbiaceae</taxon>
        <taxon>Crotonoideae</taxon>
        <taxon>Micrandreae</taxon>
        <taxon>Hevea</taxon>
    </lineage>
</organism>
<proteinExistence type="inferred from homology"/>
<dbReference type="EMBL" id="JAAGAX010000002">
    <property type="protein sequence ID" value="KAF2322663.1"/>
    <property type="molecule type" value="Genomic_DNA"/>
</dbReference>
<evidence type="ECO:0000256" key="3">
    <source>
        <dbReference type="ARBA" id="ARBA00022963"/>
    </source>
</evidence>
<evidence type="ECO:0000313" key="5">
    <source>
        <dbReference type="EMBL" id="KAF2322663.1"/>
    </source>
</evidence>
<reference evidence="5 6" key="1">
    <citation type="journal article" date="2020" name="Mol. Plant">
        <title>The Chromosome-Based Rubber Tree Genome Provides New Insights into Spurge Genome Evolution and Rubber Biosynthesis.</title>
        <authorList>
            <person name="Liu J."/>
            <person name="Shi C."/>
            <person name="Shi C.C."/>
            <person name="Li W."/>
            <person name="Zhang Q.J."/>
            <person name="Zhang Y."/>
            <person name="Li K."/>
            <person name="Lu H.F."/>
            <person name="Shi C."/>
            <person name="Zhu S.T."/>
            <person name="Xiao Z.Y."/>
            <person name="Nan H."/>
            <person name="Yue Y."/>
            <person name="Zhu X.G."/>
            <person name="Wu Y."/>
            <person name="Hong X.N."/>
            <person name="Fan G.Y."/>
            <person name="Tong Y."/>
            <person name="Zhang D."/>
            <person name="Mao C.L."/>
            <person name="Liu Y.L."/>
            <person name="Hao S.J."/>
            <person name="Liu W.Q."/>
            <person name="Lv M.Q."/>
            <person name="Zhang H.B."/>
            <person name="Liu Y."/>
            <person name="Hu-Tang G.R."/>
            <person name="Wang J.P."/>
            <person name="Wang J.H."/>
            <person name="Sun Y.H."/>
            <person name="Ni S.B."/>
            <person name="Chen W.B."/>
            <person name="Zhang X.C."/>
            <person name="Jiao Y.N."/>
            <person name="Eichler E.E."/>
            <person name="Li G.H."/>
            <person name="Liu X."/>
            <person name="Gao L.Z."/>
        </authorList>
    </citation>
    <scope>NUCLEOTIDE SEQUENCE [LARGE SCALE GENOMIC DNA]</scope>
    <source>
        <strain evidence="6">cv. GT1</strain>
        <tissue evidence="5">Leaf</tissue>
    </source>
</reference>
<dbReference type="AlphaFoldDB" id="A0A6A6ND92"/>
<evidence type="ECO:0000256" key="2">
    <source>
        <dbReference type="ARBA" id="ARBA00022801"/>
    </source>
</evidence>
<protein>
    <submittedName>
        <fullName evidence="5">Uncharacterized protein</fullName>
    </submittedName>
</protein>
<gene>
    <name evidence="5" type="ORF">GH714_027657</name>
</gene>
<dbReference type="InterPro" id="IPR051058">
    <property type="entry name" value="GDSL_Est/Lipase"/>
</dbReference>
<dbReference type="GO" id="GO:0016042">
    <property type="term" value="P:lipid catabolic process"/>
    <property type="evidence" value="ECO:0007669"/>
    <property type="project" value="UniProtKB-KW"/>
</dbReference>
<dbReference type="InterPro" id="IPR001087">
    <property type="entry name" value="GDSL"/>
</dbReference>
<dbReference type="InterPro" id="IPR035669">
    <property type="entry name" value="SGNH_plant_lipase-like"/>
</dbReference>
<keyword evidence="6" id="KW-1185">Reference proteome</keyword>
<dbReference type="InterPro" id="IPR036514">
    <property type="entry name" value="SGNH_hydro_sf"/>
</dbReference>
<keyword evidence="3" id="KW-0443">Lipid metabolism</keyword>
<keyword evidence="3" id="KW-0442">Lipid degradation</keyword>
<evidence type="ECO:0000256" key="1">
    <source>
        <dbReference type="ARBA" id="ARBA00008668"/>
    </source>
</evidence>
<dbReference type="PANTHER" id="PTHR45648">
    <property type="entry name" value="GDSL LIPASE/ACYLHYDROLASE FAMILY PROTEIN (AFU_ORTHOLOGUE AFUA_4G14700)"/>
    <property type="match status" value="1"/>
</dbReference>
<keyword evidence="4" id="KW-0732">Signal</keyword>
<name>A0A6A6ND92_HEVBR</name>
<sequence>MGKKIFLVVLCLATVLDLHLANAEVPAVFILGDSTADTGTNNFLPDSKDRADFPPYGIDFPHSRPTGRFSNGLNSADFLAKLMGFKRSPLPFFYLVNNTKFIKRPSFRGANFASAGSGILNITGQTKNGLKNVVPLEEQIGQFSSIYSELVAIKGQASAEVFLSKSLFFISVGSNDIFAYYLSRSTVPKQEFIATLGFIYDSYLRTLYKLGARKFGIISVPPIGCCPALRIQNTTGGCLEDLNNLALEFHSMINTQLIKLSTDYSDMKYSLGNAYEMTINVLDNPCPFGFKNVSNPCCGDERTPCGPNATFCSNRREYLFWDSVHPTQAAAGLAARTLYGGELRFVSPINFKQLADA</sequence>
<dbReference type="GO" id="GO:0016788">
    <property type="term" value="F:hydrolase activity, acting on ester bonds"/>
    <property type="evidence" value="ECO:0007669"/>
    <property type="project" value="InterPro"/>
</dbReference>
<dbReference type="SUPFAM" id="SSF52266">
    <property type="entry name" value="SGNH hydrolase"/>
    <property type="match status" value="1"/>
</dbReference>
<dbReference type="Pfam" id="PF00657">
    <property type="entry name" value="Lipase_GDSL"/>
    <property type="match status" value="1"/>
</dbReference>
<dbReference type="CDD" id="cd01837">
    <property type="entry name" value="SGNH_plant_lipase_like"/>
    <property type="match status" value="1"/>
</dbReference>
<evidence type="ECO:0000313" key="6">
    <source>
        <dbReference type="Proteomes" id="UP000467840"/>
    </source>
</evidence>
<comment type="similarity">
    <text evidence="1">Belongs to the 'GDSL' lipolytic enzyme family.</text>
</comment>
<accession>A0A6A6ND92</accession>
<keyword evidence="2" id="KW-0378">Hydrolase</keyword>
<dbReference type="PANTHER" id="PTHR45648:SF17">
    <property type="entry name" value="GDSL ESTERASE_LIPASE"/>
    <property type="match status" value="1"/>
</dbReference>
<dbReference type="Proteomes" id="UP000467840">
    <property type="component" value="Chromosome 11"/>
</dbReference>
<evidence type="ECO:0000256" key="4">
    <source>
        <dbReference type="SAM" id="SignalP"/>
    </source>
</evidence>